<keyword evidence="10" id="KW-1185">Reference proteome</keyword>
<keyword evidence="4 7" id="KW-0812">Transmembrane</keyword>
<feature type="transmembrane region" description="Helical" evidence="7">
    <location>
        <begin position="49"/>
        <end position="68"/>
    </location>
</feature>
<feature type="transmembrane region" description="Helical" evidence="7">
    <location>
        <begin position="105"/>
        <end position="123"/>
    </location>
</feature>
<evidence type="ECO:0000313" key="9">
    <source>
        <dbReference type="EMBL" id="MFC0605308.1"/>
    </source>
</evidence>
<reference evidence="9 10" key="1">
    <citation type="submission" date="2024-09" db="EMBL/GenBank/DDBJ databases">
        <authorList>
            <person name="Sun Q."/>
            <person name="Mori K."/>
        </authorList>
    </citation>
    <scope>NUCLEOTIDE SEQUENCE [LARGE SCALE GENOMIC DNA]</scope>
    <source>
        <strain evidence="9 10">NCAIM B.02481</strain>
    </source>
</reference>
<keyword evidence="3" id="KW-1003">Cell membrane</keyword>
<feature type="transmembrane region" description="Helical" evidence="7">
    <location>
        <begin position="218"/>
        <end position="238"/>
    </location>
</feature>
<evidence type="ECO:0000256" key="6">
    <source>
        <dbReference type="ARBA" id="ARBA00023136"/>
    </source>
</evidence>
<name>A0ABV6QAK2_9FLAO</name>
<sequence length="407" mass="45388">MKQLYANYVNSFKGLVPEIWILSFVTFINRAGAMVIPFLSIYLVNNKGFSLPQVGMIMTCYGVGSLLGNYVGGILTDIIGFYKTIVLSLFFGGLGFIAIQFIETYIAMCIGVFTLMFAVDVYRPGIFVAAGTYGKESDTTRNIGLIRLAINLGFSIGPVVGGLLIAKVSYNSIFWVDGATCILASLMLLFALKPKKVEHKEEHTNVEKQGVKPYKNGLFLLFFIIMVINSIVFVQYFSSVPLYYSDHHKLSADVIGWIMFLNGVMIVFLEMPLISWLERKKMSKTIATFWGIILLALSFIILIFSDWFGVLIIGMILMTLGEMVGSPFSSALALDMAPKGRKGSYMGLFSMSFSFSHIIGHNAVLNSIYQFGYNTTWVILFLVLLFAGLLTLYLLKRLKTSSEYSTY</sequence>
<evidence type="ECO:0000256" key="1">
    <source>
        <dbReference type="ARBA" id="ARBA00004651"/>
    </source>
</evidence>
<feature type="transmembrane region" description="Helical" evidence="7">
    <location>
        <begin position="346"/>
        <end position="365"/>
    </location>
</feature>
<dbReference type="Gene3D" id="1.20.1250.20">
    <property type="entry name" value="MFS general substrate transporter like domains"/>
    <property type="match status" value="1"/>
</dbReference>
<comment type="caution">
    <text evidence="9">The sequence shown here is derived from an EMBL/GenBank/DDBJ whole genome shotgun (WGS) entry which is preliminary data.</text>
</comment>
<keyword evidence="6 7" id="KW-0472">Membrane</keyword>
<feature type="transmembrane region" description="Helical" evidence="7">
    <location>
        <begin position="144"/>
        <end position="166"/>
    </location>
</feature>
<evidence type="ECO:0000259" key="8">
    <source>
        <dbReference type="PROSITE" id="PS50850"/>
    </source>
</evidence>
<feature type="transmembrane region" description="Helical" evidence="7">
    <location>
        <begin position="20"/>
        <end position="43"/>
    </location>
</feature>
<dbReference type="EMBL" id="JBHLTQ010000006">
    <property type="protein sequence ID" value="MFC0605308.1"/>
    <property type="molecule type" value="Genomic_DNA"/>
</dbReference>
<dbReference type="PANTHER" id="PTHR23517:SF2">
    <property type="entry name" value="MULTIDRUG RESISTANCE PROTEIN MDTH"/>
    <property type="match status" value="1"/>
</dbReference>
<feature type="transmembrane region" description="Helical" evidence="7">
    <location>
        <begin position="254"/>
        <end position="274"/>
    </location>
</feature>
<feature type="transmembrane region" description="Helical" evidence="7">
    <location>
        <begin position="80"/>
        <end position="99"/>
    </location>
</feature>
<evidence type="ECO:0000256" key="4">
    <source>
        <dbReference type="ARBA" id="ARBA00022692"/>
    </source>
</evidence>
<accession>A0ABV6QAK2</accession>
<protein>
    <submittedName>
        <fullName evidence="9">MDR family MFS transporter</fullName>
    </submittedName>
</protein>
<keyword evidence="2" id="KW-0813">Transport</keyword>
<evidence type="ECO:0000256" key="2">
    <source>
        <dbReference type="ARBA" id="ARBA00022448"/>
    </source>
</evidence>
<dbReference type="InterPro" id="IPR036259">
    <property type="entry name" value="MFS_trans_sf"/>
</dbReference>
<proteinExistence type="predicted"/>
<dbReference type="Pfam" id="PF07690">
    <property type="entry name" value="MFS_1"/>
    <property type="match status" value="1"/>
</dbReference>
<evidence type="ECO:0000256" key="5">
    <source>
        <dbReference type="ARBA" id="ARBA00022989"/>
    </source>
</evidence>
<feature type="transmembrane region" description="Helical" evidence="7">
    <location>
        <begin position="310"/>
        <end position="334"/>
    </location>
</feature>
<dbReference type="SUPFAM" id="SSF103473">
    <property type="entry name" value="MFS general substrate transporter"/>
    <property type="match status" value="1"/>
</dbReference>
<feature type="transmembrane region" description="Helical" evidence="7">
    <location>
        <begin position="377"/>
        <end position="395"/>
    </location>
</feature>
<dbReference type="PROSITE" id="PS50850">
    <property type="entry name" value="MFS"/>
    <property type="match status" value="1"/>
</dbReference>
<feature type="domain" description="Major facilitator superfamily (MFS) profile" evidence="8">
    <location>
        <begin position="18"/>
        <end position="399"/>
    </location>
</feature>
<evidence type="ECO:0000256" key="3">
    <source>
        <dbReference type="ARBA" id="ARBA00022475"/>
    </source>
</evidence>
<dbReference type="Proteomes" id="UP001589832">
    <property type="component" value="Unassembled WGS sequence"/>
</dbReference>
<dbReference type="CDD" id="cd17329">
    <property type="entry name" value="MFS_MdtH_MDR_like"/>
    <property type="match status" value="1"/>
</dbReference>
<comment type="subcellular location">
    <subcellularLocation>
        <location evidence="1">Cell membrane</location>
        <topology evidence="1">Multi-pass membrane protein</topology>
    </subcellularLocation>
</comment>
<dbReference type="PANTHER" id="PTHR23517">
    <property type="entry name" value="RESISTANCE PROTEIN MDTM, PUTATIVE-RELATED-RELATED"/>
    <property type="match status" value="1"/>
</dbReference>
<evidence type="ECO:0000313" key="10">
    <source>
        <dbReference type="Proteomes" id="UP001589832"/>
    </source>
</evidence>
<dbReference type="InterPro" id="IPR050171">
    <property type="entry name" value="MFS_Transporters"/>
</dbReference>
<gene>
    <name evidence="9" type="ORF">ACFFGA_12130</name>
</gene>
<dbReference type="RefSeq" id="WP_386064406.1">
    <property type="nucleotide sequence ID" value="NZ_JBHLTQ010000006.1"/>
</dbReference>
<dbReference type="InterPro" id="IPR020846">
    <property type="entry name" value="MFS_dom"/>
</dbReference>
<feature type="transmembrane region" description="Helical" evidence="7">
    <location>
        <begin position="286"/>
        <end position="304"/>
    </location>
</feature>
<organism evidence="9 10">
    <name type="scientific">Winogradskyella pulchriflava</name>
    <dbReference type="NCBI Taxonomy" id="1110688"/>
    <lineage>
        <taxon>Bacteria</taxon>
        <taxon>Pseudomonadati</taxon>
        <taxon>Bacteroidota</taxon>
        <taxon>Flavobacteriia</taxon>
        <taxon>Flavobacteriales</taxon>
        <taxon>Flavobacteriaceae</taxon>
        <taxon>Winogradskyella</taxon>
    </lineage>
</organism>
<evidence type="ECO:0000256" key="7">
    <source>
        <dbReference type="SAM" id="Phobius"/>
    </source>
</evidence>
<keyword evidence="5 7" id="KW-1133">Transmembrane helix</keyword>
<feature type="transmembrane region" description="Helical" evidence="7">
    <location>
        <begin position="172"/>
        <end position="192"/>
    </location>
</feature>
<dbReference type="InterPro" id="IPR011701">
    <property type="entry name" value="MFS"/>
</dbReference>